<dbReference type="EMBL" id="UINC01140732">
    <property type="protein sequence ID" value="SVD28053.1"/>
    <property type="molecule type" value="Genomic_DNA"/>
</dbReference>
<dbReference type="SUPFAM" id="SSF48150">
    <property type="entry name" value="DNA-glycosylase"/>
    <property type="match status" value="1"/>
</dbReference>
<dbReference type="InterPro" id="IPR005019">
    <property type="entry name" value="Adenine_glyco"/>
</dbReference>
<accession>A0A382U1A9</accession>
<proteinExistence type="predicted"/>
<dbReference type="Gene3D" id="1.10.340.30">
    <property type="entry name" value="Hypothetical protein, domain 2"/>
    <property type="match status" value="1"/>
</dbReference>
<dbReference type="InterPro" id="IPR011257">
    <property type="entry name" value="DNA_glycosylase"/>
</dbReference>
<dbReference type="AlphaFoldDB" id="A0A382U1A9"/>
<dbReference type="PANTHER" id="PTHR30037:SF4">
    <property type="entry name" value="DNA-3-METHYLADENINE GLYCOSYLASE I"/>
    <property type="match status" value="1"/>
</dbReference>
<gene>
    <name evidence="1" type="ORF">METZ01_LOCUS380907</name>
</gene>
<dbReference type="InterPro" id="IPR052891">
    <property type="entry name" value="DNA-3mA_glycosylase"/>
</dbReference>
<reference evidence="1" key="1">
    <citation type="submission" date="2018-05" db="EMBL/GenBank/DDBJ databases">
        <authorList>
            <person name="Lanie J.A."/>
            <person name="Ng W.-L."/>
            <person name="Kazmierczak K.M."/>
            <person name="Andrzejewski T.M."/>
            <person name="Davidsen T.M."/>
            <person name="Wayne K.J."/>
            <person name="Tettelin H."/>
            <person name="Glass J.I."/>
            <person name="Rusch D."/>
            <person name="Podicherti R."/>
            <person name="Tsui H.-C.T."/>
            <person name="Winkler M.E."/>
        </authorList>
    </citation>
    <scope>NUCLEOTIDE SEQUENCE</scope>
</reference>
<dbReference type="GO" id="GO:0008725">
    <property type="term" value="F:DNA-3-methyladenine glycosylase activity"/>
    <property type="evidence" value="ECO:0007669"/>
    <property type="project" value="InterPro"/>
</dbReference>
<dbReference type="GO" id="GO:0006284">
    <property type="term" value="P:base-excision repair"/>
    <property type="evidence" value="ECO:0007669"/>
    <property type="project" value="InterPro"/>
</dbReference>
<evidence type="ECO:0000313" key="1">
    <source>
        <dbReference type="EMBL" id="SVD28053.1"/>
    </source>
</evidence>
<dbReference type="PANTHER" id="PTHR30037">
    <property type="entry name" value="DNA-3-METHYLADENINE GLYCOSYLASE 1"/>
    <property type="match status" value="1"/>
</dbReference>
<sequence>MVTEHISLAPPYSQPNLAKSMGKCRKFSQEAVRQSCTHARVVVSGEVLTMTQHYCEKSKDDPLHRIYHDEEYGFPIGTDDVLFERLILEINQAGLSWTTILKKKNNFRLAYDGFDIVKIANYDEIQRNRLLKDKGIIRNRLKINAAIHNARSIVFICENFDSFFNWLNSQGTISLQQWVDLFRDNFKFTGPEIVREFLVSTGYLPGAHHKKCPIYHTVKSLNPPWMREQFK</sequence>
<protein>
    <recommendedName>
        <fullName evidence="2">DNA-3-methyladenine glycosylase I</fullName>
    </recommendedName>
</protein>
<dbReference type="Pfam" id="PF03352">
    <property type="entry name" value="Adenine_glyco"/>
    <property type="match status" value="1"/>
</dbReference>
<organism evidence="1">
    <name type="scientific">marine metagenome</name>
    <dbReference type="NCBI Taxonomy" id="408172"/>
    <lineage>
        <taxon>unclassified sequences</taxon>
        <taxon>metagenomes</taxon>
        <taxon>ecological metagenomes</taxon>
    </lineage>
</organism>
<name>A0A382U1A9_9ZZZZ</name>
<evidence type="ECO:0008006" key="2">
    <source>
        <dbReference type="Google" id="ProtNLM"/>
    </source>
</evidence>